<dbReference type="PANTHER" id="PTHR42682:SF3">
    <property type="entry name" value="FORMATE HYDROGENLYASE SUBUNIT 3-RELATED"/>
    <property type="match status" value="1"/>
</dbReference>
<dbReference type="PANTHER" id="PTHR42682">
    <property type="entry name" value="HYDROGENASE-4 COMPONENT F"/>
    <property type="match status" value="1"/>
</dbReference>
<feature type="transmembrane region" description="Helical" evidence="8">
    <location>
        <begin position="334"/>
        <end position="352"/>
    </location>
</feature>
<keyword evidence="5" id="KW-0560">Oxidoreductase</keyword>
<evidence type="ECO:0000256" key="2">
    <source>
        <dbReference type="ARBA" id="ARBA00022475"/>
    </source>
</evidence>
<sequence length="685" mass="69420">MNVPGTLLTVALGLCLATALLAPAVPARIRPALSGLGTAAAGAVGAAAGGAAMAGHAWSAWLPDLLPLAGVRLALDPLGGLFVAVTGGVAVCAGVYGIGYARHGLSGRVVQATLPLFVASMLLVPAAASVSTLLVAWELMAITSLLLVLAEHGRRTAVGGAGLWYAVMTHLGLIAILAGLAGLAAGAHGEAFDQLRAAHLPPLARDAVFLATFAGFASKAGVVPLHAWLPRAHPEAPSHVSALMSAAMVNMGVYGIARVGLDLLRGSSEGGAPAWWWLLVLAAGGVSAMYGILQAAVSADLKRLLGYSTTENMGLVLMGLGAAGFFATRGAPRLAALALVAALLHVVNHAAFKTLLFQAAGSVLYATGTRDLDVLGGLRARMPYTTALFAIGALAASALPPGNGFVSEWLLLQSLVHAIPASGVAGAVALPLAVGVVALSAGLAVATFVKAFGVGFLARPRSPEADRAVESPPSMLGGMGLAALCCAALALGPTVIVPGLARAVGTLLPGAAPATGPVSGPVSGPAMETVTLHLSGIAGTMSPLLIAAAVVAAIILLAGAVRMLAARGRRVARLWDCGVGPMSARMQYTATSFAEPLQRVFDDVLRPETDVDVTPKQESAYLVERIRFHALVPDRIERRLYGPVLAAVDAVGRRARALANGSVHRYLAYGFWTLTGLLILLAVIP</sequence>
<evidence type="ECO:0000256" key="3">
    <source>
        <dbReference type="ARBA" id="ARBA00022692"/>
    </source>
</evidence>
<gene>
    <name evidence="10" type="ORF">Mth01_35130</name>
</gene>
<comment type="caution">
    <text evidence="10">The sequence shown here is derived from an EMBL/GenBank/DDBJ whole genome shotgun (WGS) entry which is preliminary data.</text>
</comment>
<name>A0A8J3RAF1_9ACTN</name>
<keyword evidence="6 8" id="KW-0472">Membrane</keyword>
<dbReference type="RefSeq" id="WP_204016965.1">
    <property type="nucleotide sequence ID" value="NZ_BOOG01000033.1"/>
</dbReference>
<evidence type="ECO:0000256" key="7">
    <source>
        <dbReference type="RuleBase" id="RU000320"/>
    </source>
</evidence>
<reference evidence="10" key="1">
    <citation type="submission" date="2021-01" db="EMBL/GenBank/DDBJ databases">
        <title>Whole genome shotgun sequence of Sphaerimonospora thailandensis NBRC 107569.</title>
        <authorList>
            <person name="Komaki H."/>
            <person name="Tamura T."/>
        </authorList>
    </citation>
    <scope>NUCLEOTIDE SEQUENCE</scope>
    <source>
        <strain evidence="10">NBRC 107569</strain>
    </source>
</reference>
<feature type="transmembrane region" description="Helical" evidence="8">
    <location>
        <begin position="207"/>
        <end position="228"/>
    </location>
</feature>
<feature type="transmembrane region" description="Helical" evidence="8">
    <location>
        <begin position="273"/>
        <end position="293"/>
    </location>
</feature>
<proteinExistence type="predicted"/>
<evidence type="ECO:0000256" key="1">
    <source>
        <dbReference type="ARBA" id="ARBA00004651"/>
    </source>
</evidence>
<feature type="transmembrane region" description="Helical" evidence="8">
    <location>
        <begin position="109"/>
        <end position="128"/>
    </location>
</feature>
<feature type="transmembrane region" description="Helical" evidence="8">
    <location>
        <begin position="544"/>
        <end position="565"/>
    </location>
</feature>
<evidence type="ECO:0000313" key="10">
    <source>
        <dbReference type="EMBL" id="GIH71260.1"/>
    </source>
</evidence>
<protein>
    <recommendedName>
        <fullName evidence="9">NADH:quinone oxidoreductase/Mrp antiporter transmembrane domain-containing protein</fullName>
    </recommendedName>
</protein>
<evidence type="ECO:0000256" key="5">
    <source>
        <dbReference type="ARBA" id="ARBA00023002"/>
    </source>
</evidence>
<keyword evidence="2" id="KW-1003">Cell membrane</keyword>
<dbReference type="Pfam" id="PF00361">
    <property type="entry name" value="Proton_antipo_M"/>
    <property type="match status" value="1"/>
</dbReference>
<evidence type="ECO:0000259" key="9">
    <source>
        <dbReference type="Pfam" id="PF00361"/>
    </source>
</evidence>
<dbReference type="Proteomes" id="UP000610966">
    <property type="component" value="Unassembled WGS sequence"/>
</dbReference>
<evidence type="ECO:0000256" key="4">
    <source>
        <dbReference type="ARBA" id="ARBA00022989"/>
    </source>
</evidence>
<feature type="transmembrane region" description="Helical" evidence="8">
    <location>
        <begin position="6"/>
        <end position="25"/>
    </location>
</feature>
<feature type="transmembrane region" description="Helical" evidence="8">
    <location>
        <begin position="32"/>
        <end position="58"/>
    </location>
</feature>
<evidence type="ECO:0000256" key="6">
    <source>
        <dbReference type="ARBA" id="ARBA00023136"/>
    </source>
</evidence>
<dbReference type="InterPro" id="IPR052175">
    <property type="entry name" value="ComplexI-like_HydComp"/>
</dbReference>
<dbReference type="AlphaFoldDB" id="A0A8J3RAF1"/>
<keyword evidence="4 8" id="KW-1133">Transmembrane helix</keyword>
<keyword evidence="3 7" id="KW-0812">Transmembrane</keyword>
<keyword evidence="11" id="KW-1185">Reference proteome</keyword>
<organism evidence="10 11">
    <name type="scientific">Sphaerimonospora thailandensis</name>
    <dbReference type="NCBI Taxonomy" id="795644"/>
    <lineage>
        <taxon>Bacteria</taxon>
        <taxon>Bacillati</taxon>
        <taxon>Actinomycetota</taxon>
        <taxon>Actinomycetes</taxon>
        <taxon>Streptosporangiales</taxon>
        <taxon>Streptosporangiaceae</taxon>
        <taxon>Sphaerimonospora</taxon>
    </lineage>
</organism>
<feature type="transmembrane region" description="Helical" evidence="8">
    <location>
        <begin position="134"/>
        <end position="150"/>
    </location>
</feature>
<feature type="domain" description="NADH:quinone oxidoreductase/Mrp antiporter transmembrane" evidence="9">
    <location>
        <begin position="128"/>
        <end position="419"/>
    </location>
</feature>
<feature type="transmembrane region" description="Helical" evidence="8">
    <location>
        <begin position="162"/>
        <end position="187"/>
    </location>
</feature>
<feature type="transmembrane region" description="Helical" evidence="8">
    <location>
        <begin position="240"/>
        <end position="261"/>
    </location>
</feature>
<feature type="transmembrane region" description="Helical" evidence="8">
    <location>
        <begin position="432"/>
        <end position="458"/>
    </location>
</feature>
<feature type="transmembrane region" description="Helical" evidence="8">
    <location>
        <begin position="479"/>
        <end position="501"/>
    </location>
</feature>
<dbReference type="EMBL" id="BOOG01000033">
    <property type="protein sequence ID" value="GIH71260.1"/>
    <property type="molecule type" value="Genomic_DNA"/>
</dbReference>
<dbReference type="GO" id="GO:0005886">
    <property type="term" value="C:plasma membrane"/>
    <property type="evidence" value="ECO:0007669"/>
    <property type="project" value="UniProtKB-SubCell"/>
</dbReference>
<feature type="transmembrane region" description="Helical" evidence="8">
    <location>
        <begin position="666"/>
        <end position="684"/>
    </location>
</feature>
<evidence type="ECO:0000256" key="8">
    <source>
        <dbReference type="SAM" id="Phobius"/>
    </source>
</evidence>
<comment type="subcellular location">
    <subcellularLocation>
        <location evidence="1">Cell membrane</location>
        <topology evidence="1">Multi-pass membrane protein</topology>
    </subcellularLocation>
    <subcellularLocation>
        <location evidence="7">Membrane</location>
        <topology evidence="7">Multi-pass membrane protein</topology>
    </subcellularLocation>
</comment>
<dbReference type="GO" id="GO:0016491">
    <property type="term" value="F:oxidoreductase activity"/>
    <property type="evidence" value="ECO:0007669"/>
    <property type="project" value="UniProtKB-KW"/>
</dbReference>
<feature type="transmembrane region" description="Helical" evidence="8">
    <location>
        <begin position="387"/>
        <end position="412"/>
    </location>
</feature>
<feature type="transmembrane region" description="Helical" evidence="8">
    <location>
        <begin position="305"/>
        <end position="328"/>
    </location>
</feature>
<dbReference type="InterPro" id="IPR001750">
    <property type="entry name" value="ND/Mrp_TM"/>
</dbReference>
<feature type="transmembrane region" description="Helical" evidence="8">
    <location>
        <begin position="78"/>
        <end position="97"/>
    </location>
</feature>
<accession>A0A8J3RAF1</accession>
<evidence type="ECO:0000313" key="11">
    <source>
        <dbReference type="Proteomes" id="UP000610966"/>
    </source>
</evidence>